<dbReference type="InterPro" id="IPR011989">
    <property type="entry name" value="ARM-like"/>
</dbReference>
<evidence type="ECO:0000313" key="11">
    <source>
        <dbReference type="Proteomes" id="UP000094565"/>
    </source>
</evidence>
<evidence type="ECO:0000256" key="1">
    <source>
        <dbReference type="ARBA" id="ARBA00010588"/>
    </source>
</evidence>
<dbReference type="GO" id="GO:0000774">
    <property type="term" value="F:adenyl-nucleotide exchange factor activity"/>
    <property type="evidence" value="ECO:0007669"/>
    <property type="project" value="InterPro"/>
</dbReference>
<evidence type="ECO:0000256" key="8">
    <source>
        <dbReference type="ARBA" id="ARBA00023010"/>
    </source>
</evidence>
<evidence type="ECO:0000256" key="5">
    <source>
        <dbReference type="ARBA" id="ARBA00022729"/>
    </source>
</evidence>
<keyword evidence="6" id="KW-0256">Endoplasmic reticulum</keyword>
<evidence type="ECO:0000256" key="6">
    <source>
        <dbReference type="ARBA" id="ARBA00022824"/>
    </source>
</evidence>
<evidence type="ECO:0000256" key="2">
    <source>
        <dbReference type="ARBA" id="ARBA00011799"/>
    </source>
</evidence>
<organism evidence="10 11">
    <name type="scientific">Komagataella pastoris</name>
    <name type="common">Yeast</name>
    <name type="synonym">Pichia pastoris</name>
    <dbReference type="NCBI Taxonomy" id="4922"/>
    <lineage>
        <taxon>Eukaryota</taxon>
        <taxon>Fungi</taxon>
        <taxon>Dikarya</taxon>
        <taxon>Ascomycota</taxon>
        <taxon>Saccharomycotina</taxon>
        <taxon>Pichiomycetes</taxon>
        <taxon>Pichiales</taxon>
        <taxon>Pichiaceae</taxon>
        <taxon>Komagataella</taxon>
    </lineage>
</organism>
<dbReference type="OrthoDB" id="448649at2759"/>
<evidence type="ECO:0000256" key="7">
    <source>
        <dbReference type="ARBA" id="ARBA00022927"/>
    </source>
</evidence>
<gene>
    <name evidence="10" type="ORF">ATY40_BA7501302</name>
</gene>
<keyword evidence="8" id="KW-0811">Translocation</keyword>
<evidence type="ECO:0000256" key="4">
    <source>
        <dbReference type="ARBA" id="ARBA00022448"/>
    </source>
</evidence>
<dbReference type="Gene3D" id="1.25.10.10">
    <property type="entry name" value="Leucine-rich Repeat Variant"/>
    <property type="match status" value="1"/>
</dbReference>
<keyword evidence="7" id="KW-0653">Protein transport</keyword>
<comment type="similarity">
    <text evidence="1">Belongs to the SIL1 family.</text>
</comment>
<evidence type="ECO:0000256" key="3">
    <source>
        <dbReference type="ARBA" id="ARBA00015352"/>
    </source>
</evidence>
<sequence length="379" mass="42511">MPKTLSSMKVSLSVLAIATQLVRIVCSEEENICIGDQCYPKNFEPDKEWKPVQEGQIIPPGSHVRMDFNTHQREAKLVDENDDIDSSLMGVAVVDATDTFADDHSLEKIIGLSVSQLDEKLEELVELSHDYEYGSDIILNDQYIIGVAGLVPTKTQFASELKEKALRIVGSCLRNNADAVEKLLGTVPNTITIEFISNLVGKVNTTEENVDPVEQKRILSIIGAIIPFNIGKVLFEACFGTQKLLLSLDKLDDSVQLKAYQVLDDFIHHPQEELLSSLTEKERLVKHIELIQSFFASGKHSLHEAINRELFSRLVALRSDLESTSTNLCTPSTDFLNWLIDEIEATKEVNPHFSQELKHLRFEFFGNPLASRKGFSDEL</sequence>
<dbReference type="InterPro" id="IPR031884">
    <property type="entry name" value="Sil1_fungi"/>
</dbReference>
<keyword evidence="5 9" id="KW-0732">Signal</keyword>
<dbReference type="EMBL" id="CP014584">
    <property type="protein sequence ID" value="ANZ73158.1"/>
    <property type="molecule type" value="Genomic_DNA"/>
</dbReference>
<proteinExistence type="inferred from homology"/>
<dbReference type="Proteomes" id="UP000094565">
    <property type="component" value="Chromosome 1"/>
</dbReference>
<keyword evidence="11" id="KW-1185">Reference proteome</keyword>
<reference evidence="10 11" key="1">
    <citation type="submission" date="2016-02" db="EMBL/GenBank/DDBJ databases">
        <title>Comparative genomic and transcriptomic foundation for Pichia pastoris.</title>
        <authorList>
            <person name="Love K.R."/>
            <person name="Shah K.A."/>
            <person name="Whittaker C.A."/>
            <person name="Wu J."/>
            <person name="Bartlett M.C."/>
            <person name="Ma D."/>
            <person name="Leeson R.L."/>
            <person name="Priest M."/>
            <person name="Young S.K."/>
            <person name="Love J.C."/>
        </authorList>
    </citation>
    <scope>NUCLEOTIDE SEQUENCE [LARGE SCALE GENOMIC DNA]</scope>
    <source>
        <strain evidence="10 11">ATCC 28485</strain>
    </source>
</reference>
<dbReference type="GO" id="GO:0005783">
    <property type="term" value="C:endoplasmic reticulum"/>
    <property type="evidence" value="ECO:0007669"/>
    <property type="project" value="InterPro"/>
</dbReference>
<accession>A0A1B2J5A3</accession>
<feature type="chain" id="PRO_5008539306" description="Nucleotide exchange factor SIL1" evidence="9">
    <location>
        <begin position="28"/>
        <end position="379"/>
    </location>
</feature>
<protein>
    <recommendedName>
        <fullName evidence="3">Nucleotide exchange factor SIL1</fullName>
    </recommendedName>
</protein>
<dbReference type="GO" id="GO:0015031">
    <property type="term" value="P:protein transport"/>
    <property type="evidence" value="ECO:0007669"/>
    <property type="project" value="UniProtKB-KW"/>
</dbReference>
<comment type="subunit">
    <text evidence="2">Interacts with KAR2.</text>
</comment>
<evidence type="ECO:0000256" key="9">
    <source>
        <dbReference type="SAM" id="SignalP"/>
    </source>
</evidence>
<feature type="signal peptide" evidence="9">
    <location>
        <begin position="1"/>
        <end position="27"/>
    </location>
</feature>
<dbReference type="Pfam" id="PF16782">
    <property type="entry name" value="SIL1"/>
    <property type="match status" value="1"/>
</dbReference>
<evidence type="ECO:0000313" key="10">
    <source>
        <dbReference type="EMBL" id="ANZ73158.1"/>
    </source>
</evidence>
<keyword evidence="4" id="KW-0813">Transport</keyword>
<dbReference type="AlphaFoldDB" id="A0A1B2J5A3"/>
<name>A0A1B2J5A3_PICPA</name>